<dbReference type="SUPFAM" id="SSF54197">
    <property type="entry name" value="HIT-like"/>
    <property type="match status" value="1"/>
</dbReference>
<feature type="domain" description="HIT" evidence="2">
    <location>
        <begin position="4"/>
        <end position="115"/>
    </location>
</feature>
<dbReference type="PRINTS" id="PR00332">
    <property type="entry name" value="HISTRIAD"/>
</dbReference>
<dbReference type="CDD" id="cd01276">
    <property type="entry name" value="PKCI_related"/>
    <property type="match status" value="1"/>
</dbReference>
<evidence type="ECO:0000313" key="3">
    <source>
        <dbReference type="EMBL" id="MEF3081155.1"/>
    </source>
</evidence>
<dbReference type="PROSITE" id="PS51084">
    <property type="entry name" value="HIT_2"/>
    <property type="match status" value="1"/>
</dbReference>
<dbReference type="PROSITE" id="PS00892">
    <property type="entry name" value="HIT_1"/>
    <property type="match status" value="1"/>
</dbReference>
<reference evidence="3 4" key="1">
    <citation type="submission" date="2024-01" db="EMBL/GenBank/DDBJ databases">
        <title>Novel species of the genus Luteimonas isolated from rivers.</title>
        <authorList>
            <person name="Lu H."/>
        </authorList>
    </citation>
    <scope>NUCLEOTIDE SEQUENCE [LARGE SCALE GENOMIC DNA]</scope>
    <source>
        <strain evidence="3 4">SMYT11W</strain>
    </source>
</reference>
<evidence type="ECO:0000256" key="1">
    <source>
        <dbReference type="PROSITE-ProRule" id="PRU00464"/>
    </source>
</evidence>
<gene>
    <name evidence="3" type="ORF">V3391_02895</name>
</gene>
<dbReference type="InterPro" id="IPR036265">
    <property type="entry name" value="HIT-like_sf"/>
</dbReference>
<dbReference type="RefSeq" id="WP_332076899.1">
    <property type="nucleotide sequence ID" value="NZ_JAZHBM010000001.1"/>
</dbReference>
<accession>A0ABU7WC05</accession>
<sequence length="115" mass="12524">MTTIFHKIIQREIPADIVFEDEHVIAFRDIAPQAPVHVLFVPKQDFATLNDVPVDAPEIIGRLAVAAAHYAKAQGFAEDGYRIVMNCNAHGGQTVFQIHLHLLAGAPLGRFGTAA</sequence>
<comment type="caution">
    <text evidence="3">The sequence shown here is derived from an EMBL/GenBank/DDBJ whole genome shotgun (WGS) entry which is preliminary data.</text>
</comment>
<proteinExistence type="predicted"/>
<dbReference type="EMBL" id="JAZHBM010000001">
    <property type="protein sequence ID" value="MEF3081155.1"/>
    <property type="molecule type" value="Genomic_DNA"/>
</dbReference>
<name>A0ABU7WC05_9GAMM</name>
<organism evidence="3 4">
    <name type="scientific">Luteimonas flava</name>
    <dbReference type="NCBI Taxonomy" id="3115822"/>
    <lineage>
        <taxon>Bacteria</taxon>
        <taxon>Pseudomonadati</taxon>
        <taxon>Pseudomonadota</taxon>
        <taxon>Gammaproteobacteria</taxon>
        <taxon>Lysobacterales</taxon>
        <taxon>Lysobacteraceae</taxon>
        <taxon>Luteimonas</taxon>
    </lineage>
</organism>
<dbReference type="Gene3D" id="3.30.428.10">
    <property type="entry name" value="HIT-like"/>
    <property type="match status" value="1"/>
</dbReference>
<dbReference type="InterPro" id="IPR001310">
    <property type="entry name" value="Histidine_triad_HIT"/>
</dbReference>
<dbReference type="InterPro" id="IPR019808">
    <property type="entry name" value="Histidine_triad_CS"/>
</dbReference>
<dbReference type="Pfam" id="PF01230">
    <property type="entry name" value="HIT"/>
    <property type="match status" value="1"/>
</dbReference>
<evidence type="ECO:0000313" key="4">
    <source>
        <dbReference type="Proteomes" id="UP001358324"/>
    </source>
</evidence>
<evidence type="ECO:0000259" key="2">
    <source>
        <dbReference type="PROSITE" id="PS51084"/>
    </source>
</evidence>
<dbReference type="Proteomes" id="UP001358324">
    <property type="component" value="Unassembled WGS sequence"/>
</dbReference>
<comment type="caution">
    <text evidence="1">Lacks conserved residue(s) required for the propagation of feature annotation.</text>
</comment>
<keyword evidence="4" id="KW-1185">Reference proteome</keyword>
<dbReference type="InterPro" id="IPR011146">
    <property type="entry name" value="HIT-like"/>
</dbReference>
<protein>
    <submittedName>
        <fullName evidence="3">Histidine triad nucleotide-binding protein</fullName>
    </submittedName>
</protein>
<dbReference type="PANTHER" id="PTHR23089">
    <property type="entry name" value="HISTIDINE TRIAD HIT PROTEIN"/>
    <property type="match status" value="1"/>
</dbReference>